<feature type="compositionally biased region" description="Low complexity" evidence="8">
    <location>
        <begin position="134"/>
        <end position="147"/>
    </location>
</feature>
<keyword evidence="7" id="KW-0460">Magnesium</keyword>
<gene>
    <name evidence="10" type="ORF">GCM10022381_11870</name>
</gene>
<evidence type="ECO:0000256" key="7">
    <source>
        <dbReference type="RuleBase" id="RU365090"/>
    </source>
</evidence>
<dbReference type="Gene3D" id="3.90.105.10">
    <property type="entry name" value="Molybdopterin biosynthesis moea protein, domain 2"/>
    <property type="match status" value="1"/>
</dbReference>
<evidence type="ECO:0000256" key="3">
    <source>
        <dbReference type="ARBA" id="ARBA00010763"/>
    </source>
</evidence>
<keyword evidence="7" id="KW-0479">Metal-binding</keyword>
<evidence type="ECO:0000313" key="10">
    <source>
        <dbReference type="EMBL" id="GAA3870291.1"/>
    </source>
</evidence>
<dbReference type="EC" id="2.10.1.1" evidence="7"/>
<evidence type="ECO:0000256" key="5">
    <source>
        <dbReference type="ARBA" id="ARBA00023150"/>
    </source>
</evidence>
<dbReference type="InterPro" id="IPR001453">
    <property type="entry name" value="MoaB/Mog_dom"/>
</dbReference>
<dbReference type="Pfam" id="PF03453">
    <property type="entry name" value="MoeA_N"/>
    <property type="match status" value="1"/>
</dbReference>
<dbReference type="Proteomes" id="UP001501803">
    <property type="component" value="Unassembled WGS sequence"/>
</dbReference>
<dbReference type="EMBL" id="BAABCN010000002">
    <property type="protein sequence ID" value="GAA3870291.1"/>
    <property type="molecule type" value="Genomic_DNA"/>
</dbReference>
<keyword evidence="5 7" id="KW-0501">Molybdenum cofactor biosynthesis</keyword>
<keyword evidence="4 7" id="KW-0500">Molybdenum</keyword>
<evidence type="ECO:0000256" key="2">
    <source>
        <dbReference type="ARBA" id="ARBA00005046"/>
    </source>
</evidence>
<evidence type="ECO:0000313" key="11">
    <source>
        <dbReference type="Proteomes" id="UP001501803"/>
    </source>
</evidence>
<evidence type="ECO:0000256" key="8">
    <source>
        <dbReference type="SAM" id="MobiDB-lite"/>
    </source>
</evidence>
<dbReference type="NCBIfam" id="TIGR00177">
    <property type="entry name" value="molyb_syn"/>
    <property type="match status" value="1"/>
</dbReference>
<evidence type="ECO:0000259" key="9">
    <source>
        <dbReference type="SMART" id="SM00852"/>
    </source>
</evidence>
<comment type="caution">
    <text evidence="10">The sequence shown here is derived from an EMBL/GenBank/DDBJ whole genome shotgun (WGS) entry which is preliminary data.</text>
</comment>
<proteinExistence type="inferred from homology"/>
<comment type="similarity">
    <text evidence="3 7">Belongs to the MoeA family.</text>
</comment>
<evidence type="ECO:0000256" key="1">
    <source>
        <dbReference type="ARBA" id="ARBA00002901"/>
    </source>
</evidence>
<keyword evidence="7" id="KW-0808">Transferase</keyword>
<dbReference type="CDD" id="cd00887">
    <property type="entry name" value="MoeA"/>
    <property type="match status" value="1"/>
</dbReference>
<dbReference type="InterPro" id="IPR036135">
    <property type="entry name" value="MoeA_linker/N_sf"/>
</dbReference>
<dbReference type="InterPro" id="IPR038987">
    <property type="entry name" value="MoeA-like"/>
</dbReference>
<dbReference type="Gene3D" id="3.40.980.10">
    <property type="entry name" value="MoaB/Mog-like domain"/>
    <property type="match status" value="1"/>
</dbReference>
<dbReference type="NCBIfam" id="NF045515">
    <property type="entry name" value="Glp_gephyrin"/>
    <property type="match status" value="1"/>
</dbReference>
<comment type="function">
    <text evidence="1 7">Catalyzes the insertion of molybdate into adenylated molybdopterin with the concomitant release of AMP.</text>
</comment>
<feature type="region of interest" description="Disordered" evidence="8">
    <location>
        <begin position="126"/>
        <end position="151"/>
    </location>
</feature>
<dbReference type="SUPFAM" id="SSF63867">
    <property type="entry name" value="MoeA C-terminal domain-like"/>
    <property type="match status" value="1"/>
</dbReference>
<sequence length="425" mass="43199">MTTVDEHARTIERMLAGPLGLAGTATGTGTETVPLTDALGRITAIDVSAAVDLPLFRNSQMDGFAARAADLVGAPVSLPVVGDVPAGHAQPPALARGTVTRIMTGAIVPDGADCVVPVEDTRLSADPGFAGLGSPDSSSSDPDSTTTHAGASVTITIPRVAGDFVRERGSDLRRGELLLPAGQRLAPRHLAALAAGGHNSVLVRRRVRVAVITTGAELAPAGAALESGQIFDANLVALSAAVTEAGAELVLAESSSDDTGAFLSILKRATRTANLIVTSGGVSQGAYEVVREALEPLGAVVGHVDMQPGGPQATAVVDGVPIVCFPGNPVSTQVSFVVFLRPILRRAAGLTGLPPTARRLAGPVESVAGKRQFLRGRIRDDGTVETVAGAGSHLVAGMARADVLLDIPREITDLAAGQDVGAWVL</sequence>
<dbReference type="InterPro" id="IPR036425">
    <property type="entry name" value="MoaB/Mog-like_dom_sf"/>
</dbReference>
<dbReference type="SUPFAM" id="SSF63882">
    <property type="entry name" value="MoeA N-terminal region -like"/>
    <property type="match status" value="1"/>
</dbReference>
<dbReference type="InterPro" id="IPR005110">
    <property type="entry name" value="MoeA_linker/N"/>
</dbReference>
<evidence type="ECO:0000256" key="4">
    <source>
        <dbReference type="ARBA" id="ARBA00022505"/>
    </source>
</evidence>
<dbReference type="InterPro" id="IPR036688">
    <property type="entry name" value="MoeA_C_domain_IV_sf"/>
</dbReference>
<dbReference type="InterPro" id="IPR005111">
    <property type="entry name" value="MoeA_C_domain_IV"/>
</dbReference>
<reference evidence="11" key="1">
    <citation type="journal article" date="2019" name="Int. J. Syst. Evol. Microbiol.">
        <title>The Global Catalogue of Microorganisms (GCM) 10K type strain sequencing project: providing services to taxonomists for standard genome sequencing and annotation.</title>
        <authorList>
            <consortium name="The Broad Institute Genomics Platform"/>
            <consortium name="The Broad Institute Genome Sequencing Center for Infectious Disease"/>
            <person name="Wu L."/>
            <person name="Ma J."/>
        </authorList>
    </citation>
    <scope>NUCLEOTIDE SEQUENCE [LARGE SCALE GENOMIC DNA]</scope>
    <source>
        <strain evidence="11">JCM 17021</strain>
    </source>
</reference>
<dbReference type="PANTHER" id="PTHR10192:SF5">
    <property type="entry name" value="GEPHYRIN"/>
    <property type="match status" value="1"/>
</dbReference>
<dbReference type="Gene3D" id="2.170.190.11">
    <property type="entry name" value="Molybdopterin biosynthesis moea protein, domain 3"/>
    <property type="match status" value="1"/>
</dbReference>
<name>A0ABP7K9G6_9MICO</name>
<accession>A0ABP7K9G6</accession>
<dbReference type="PANTHER" id="PTHR10192">
    <property type="entry name" value="MOLYBDOPTERIN BIOSYNTHESIS PROTEIN"/>
    <property type="match status" value="1"/>
</dbReference>
<feature type="domain" description="MoaB/Mog" evidence="9">
    <location>
        <begin position="210"/>
        <end position="346"/>
    </location>
</feature>
<comment type="pathway">
    <text evidence="2 7">Cofactor biosynthesis; molybdopterin biosynthesis.</text>
</comment>
<organism evidence="10 11">
    <name type="scientific">Leifsonia kafniensis</name>
    <dbReference type="NCBI Taxonomy" id="475957"/>
    <lineage>
        <taxon>Bacteria</taxon>
        <taxon>Bacillati</taxon>
        <taxon>Actinomycetota</taxon>
        <taxon>Actinomycetes</taxon>
        <taxon>Micrococcales</taxon>
        <taxon>Microbacteriaceae</taxon>
        <taxon>Leifsonia</taxon>
    </lineage>
</organism>
<comment type="catalytic activity">
    <reaction evidence="6">
        <text>adenylyl-molybdopterin + molybdate = Mo-molybdopterin + AMP + H(+)</text>
        <dbReference type="Rhea" id="RHEA:35047"/>
        <dbReference type="ChEBI" id="CHEBI:15378"/>
        <dbReference type="ChEBI" id="CHEBI:36264"/>
        <dbReference type="ChEBI" id="CHEBI:62727"/>
        <dbReference type="ChEBI" id="CHEBI:71302"/>
        <dbReference type="ChEBI" id="CHEBI:456215"/>
        <dbReference type="EC" id="2.10.1.1"/>
    </reaction>
</comment>
<dbReference type="SMART" id="SM00852">
    <property type="entry name" value="MoCF_biosynth"/>
    <property type="match status" value="1"/>
</dbReference>
<dbReference type="SUPFAM" id="SSF53218">
    <property type="entry name" value="Molybdenum cofactor biosynthesis proteins"/>
    <property type="match status" value="1"/>
</dbReference>
<dbReference type="Pfam" id="PF00994">
    <property type="entry name" value="MoCF_biosynth"/>
    <property type="match status" value="1"/>
</dbReference>
<dbReference type="RefSeq" id="WP_345063383.1">
    <property type="nucleotide sequence ID" value="NZ_BAABCN010000002.1"/>
</dbReference>
<protein>
    <recommendedName>
        <fullName evidence="7">Molybdopterin molybdenumtransferase</fullName>
        <ecNumber evidence="7">2.10.1.1</ecNumber>
    </recommendedName>
</protein>
<dbReference type="Pfam" id="PF03454">
    <property type="entry name" value="MoeA_C"/>
    <property type="match status" value="1"/>
</dbReference>
<keyword evidence="11" id="KW-1185">Reference proteome</keyword>
<dbReference type="Gene3D" id="2.40.340.10">
    <property type="entry name" value="MoeA, C-terminal, domain IV"/>
    <property type="match status" value="1"/>
</dbReference>
<comment type="cofactor">
    <cofactor evidence="7">
        <name>Mg(2+)</name>
        <dbReference type="ChEBI" id="CHEBI:18420"/>
    </cofactor>
</comment>
<evidence type="ECO:0000256" key="6">
    <source>
        <dbReference type="ARBA" id="ARBA00047317"/>
    </source>
</evidence>